<dbReference type="SMART" id="SM00271">
    <property type="entry name" value="DnaJ"/>
    <property type="match status" value="1"/>
</dbReference>
<dbReference type="SUPFAM" id="SSF57938">
    <property type="entry name" value="DnaJ/Hsp40 cysteine-rich domain"/>
    <property type="match status" value="1"/>
</dbReference>
<dbReference type="AlphaFoldDB" id="A0AAD5V1S3"/>
<dbReference type="GO" id="GO:0006457">
    <property type="term" value="P:protein folding"/>
    <property type="evidence" value="ECO:0007669"/>
    <property type="project" value="InterPro"/>
</dbReference>
<dbReference type="GO" id="GO:0009408">
    <property type="term" value="P:response to heat"/>
    <property type="evidence" value="ECO:0007669"/>
    <property type="project" value="InterPro"/>
</dbReference>
<dbReference type="EMBL" id="JANAWD010000230">
    <property type="protein sequence ID" value="KAJ3483381.1"/>
    <property type="molecule type" value="Genomic_DNA"/>
</dbReference>
<evidence type="ECO:0000259" key="8">
    <source>
        <dbReference type="PROSITE" id="PS50076"/>
    </source>
</evidence>
<evidence type="ECO:0000256" key="4">
    <source>
        <dbReference type="ARBA" id="ARBA00022833"/>
    </source>
</evidence>
<sequence length="413" mass="46426">MPERNPDFPDSARLTFFSSLRWSNSLLWLSSLRFEALGLAIMAPALLLLLSSLLLLSVLVNAADLYKILDLSRTASERDIRTAYKRLSKKFHPDKNKDKSAEEKFVEIAHAYEVLSDPTKRQIYDRHGEEGLKAHEGGHQHYANPFDMFQSFFGAPPGREQVRKGPISISEFEVTLADIYTGASIEFMMKKRILCDHCRGSGAASPDDIHSCPSCNGAGVKIVRQQIFPGMFSQAQVSCTECGGRGRVIKRKCAHCQGHKVLDHTQQYTLDLPRGVPEGHEVVFESEGDESPDWEPGDVVLRVRSRKDKGGWRRKENGLYWKETIGIDEALLGFERNLTHLDGHVVPLKRNGVTQPGFVETIRGEGMPIFEGTGHGDLYVEYNVVLPNKLSPELRKRLVTAFEPDKKHSKTEL</sequence>
<dbReference type="Proteomes" id="UP001212997">
    <property type="component" value="Unassembled WGS sequence"/>
</dbReference>
<dbReference type="Gene3D" id="2.60.260.20">
    <property type="entry name" value="Urease metallochaperone UreE, N-terminal domain"/>
    <property type="match status" value="2"/>
</dbReference>
<dbReference type="InterPro" id="IPR044713">
    <property type="entry name" value="DNJA1/2-like"/>
</dbReference>
<dbReference type="InterPro" id="IPR018253">
    <property type="entry name" value="DnaJ_domain_CS"/>
</dbReference>
<dbReference type="FunFam" id="2.60.260.20:FF:000013">
    <property type="entry name" value="DnaJ subfamily B member 11"/>
    <property type="match status" value="1"/>
</dbReference>
<dbReference type="InterPro" id="IPR012724">
    <property type="entry name" value="DnaJ"/>
</dbReference>
<keyword evidence="11" id="KW-1185">Reference proteome</keyword>
<dbReference type="GO" id="GO:0008270">
    <property type="term" value="F:zinc ion binding"/>
    <property type="evidence" value="ECO:0007669"/>
    <property type="project" value="UniProtKB-KW"/>
</dbReference>
<dbReference type="InterPro" id="IPR001623">
    <property type="entry name" value="DnaJ_domain"/>
</dbReference>
<dbReference type="GO" id="GO:0030544">
    <property type="term" value="F:Hsp70 protein binding"/>
    <property type="evidence" value="ECO:0007669"/>
    <property type="project" value="InterPro"/>
</dbReference>
<evidence type="ECO:0000256" key="2">
    <source>
        <dbReference type="ARBA" id="ARBA00022737"/>
    </source>
</evidence>
<feature type="domain" description="J" evidence="8">
    <location>
        <begin position="64"/>
        <end position="128"/>
    </location>
</feature>
<feature type="zinc finger region" description="CR-type" evidence="6">
    <location>
        <begin position="182"/>
        <end position="265"/>
    </location>
</feature>
<keyword evidence="7" id="KW-0812">Transmembrane</keyword>
<dbReference type="Gene3D" id="1.10.287.110">
    <property type="entry name" value="DnaJ domain"/>
    <property type="match status" value="1"/>
</dbReference>
<dbReference type="FunFam" id="2.10.230.10:FF:000002">
    <property type="entry name" value="Molecular chaperone DnaJ"/>
    <property type="match status" value="1"/>
</dbReference>
<comment type="caution">
    <text evidence="10">The sequence shown here is derived from an EMBL/GenBank/DDBJ whole genome shotgun (WGS) entry which is preliminary data.</text>
</comment>
<dbReference type="PROSITE" id="PS50076">
    <property type="entry name" value="DNAJ_2"/>
    <property type="match status" value="1"/>
</dbReference>
<evidence type="ECO:0000256" key="1">
    <source>
        <dbReference type="ARBA" id="ARBA00022723"/>
    </source>
</evidence>
<dbReference type="SUPFAM" id="SSF49493">
    <property type="entry name" value="HSP40/DnaJ peptide-binding domain"/>
    <property type="match status" value="2"/>
</dbReference>
<dbReference type="InterPro" id="IPR036869">
    <property type="entry name" value="J_dom_sf"/>
</dbReference>
<keyword evidence="7" id="KW-0472">Membrane</keyword>
<evidence type="ECO:0000259" key="9">
    <source>
        <dbReference type="PROSITE" id="PS51188"/>
    </source>
</evidence>
<dbReference type="CDD" id="cd10719">
    <property type="entry name" value="DnaJ_zf"/>
    <property type="match status" value="1"/>
</dbReference>
<dbReference type="SUPFAM" id="SSF46565">
    <property type="entry name" value="Chaperone J-domain"/>
    <property type="match status" value="1"/>
</dbReference>
<keyword evidence="5" id="KW-0143">Chaperone</keyword>
<dbReference type="Pfam" id="PF00226">
    <property type="entry name" value="DnaJ"/>
    <property type="match status" value="1"/>
</dbReference>
<evidence type="ECO:0000256" key="6">
    <source>
        <dbReference type="PROSITE-ProRule" id="PRU00546"/>
    </source>
</evidence>
<dbReference type="GO" id="GO:0051082">
    <property type="term" value="F:unfolded protein binding"/>
    <property type="evidence" value="ECO:0007669"/>
    <property type="project" value="InterPro"/>
</dbReference>
<evidence type="ECO:0000313" key="10">
    <source>
        <dbReference type="EMBL" id="KAJ3483381.1"/>
    </source>
</evidence>
<accession>A0AAD5V1S3</accession>
<keyword evidence="4 6" id="KW-0862">Zinc</keyword>
<dbReference type="InterPro" id="IPR002939">
    <property type="entry name" value="DnaJ_C"/>
</dbReference>
<feature type="transmembrane region" description="Helical" evidence="7">
    <location>
        <begin position="36"/>
        <end position="63"/>
    </location>
</feature>
<dbReference type="CDD" id="cd10747">
    <property type="entry name" value="DnaJ_C"/>
    <property type="match status" value="1"/>
</dbReference>
<dbReference type="InterPro" id="IPR001305">
    <property type="entry name" value="HSP_DnaJ_Cys-rich_dom"/>
</dbReference>
<dbReference type="InterPro" id="IPR008971">
    <property type="entry name" value="HSP40/DnaJ_pept-bd"/>
</dbReference>
<dbReference type="GO" id="GO:0005524">
    <property type="term" value="F:ATP binding"/>
    <property type="evidence" value="ECO:0007669"/>
    <property type="project" value="InterPro"/>
</dbReference>
<evidence type="ECO:0008006" key="12">
    <source>
        <dbReference type="Google" id="ProtNLM"/>
    </source>
</evidence>
<keyword evidence="7" id="KW-1133">Transmembrane helix</keyword>
<dbReference type="PANTHER" id="PTHR43888">
    <property type="entry name" value="DNAJ-LIKE-2, ISOFORM A-RELATED"/>
    <property type="match status" value="1"/>
</dbReference>
<keyword evidence="2" id="KW-0677">Repeat</keyword>
<evidence type="ECO:0000313" key="11">
    <source>
        <dbReference type="Proteomes" id="UP001212997"/>
    </source>
</evidence>
<protein>
    <recommendedName>
        <fullName evidence="12">DnaJ-domain-containing protein</fullName>
    </recommendedName>
</protein>
<dbReference type="InterPro" id="IPR036410">
    <property type="entry name" value="HSP_DnaJ_Cys-rich_dom_sf"/>
</dbReference>
<evidence type="ECO:0000256" key="5">
    <source>
        <dbReference type="ARBA" id="ARBA00023186"/>
    </source>
</evidence>
<keyword evidence="3 6" id="KW-0863">Zinc-finger</keyword>
<gene>
    <name evidence="10" type="ORF">NLI96_g6352</name>
</gene>
<dbReference type="PRINTS" id="PR00625">
    <property type="entry name" value="JDOMAIN"/>
</dbReference>
<proteinExistence type="inferred from homology"/>
<evidence type="ECO:0000256" key="3">
    <source>
        <dbReference type="ARBA" id="ARBA00022771"/>
    </source>
</evidence>
<dbReference type="PROSITE" id="PS00636">
    <property type="entry name" value="DNAJ_1"/>
    <property type="match status" value="1"/>
</dbReference>
<feature type="domain" description="CR-type" evidence="9">
    <location>
        <begin position="182"/>
        <end position="265"/>
    </location>
</feature>
<evidence type="ECO:0000256" key="7">
    <source>
        <dbReference type="SAM" id="Phobius"/>
    </source>
</evidence>
<dbReference type="PROSITE" id="PS51188">
    <property type="entry name" value="ZF_CR"/>
    <property type="match status" value="1"/>
</dbReference>
<dbReference type="CDD" id="cd06257">
    <property type="entry name" value="DnaJ"/>
    <property type="match status" value="1"/>
</dbReference>
<dbReference type="Pfam" id="PF00684">
    <property type="entry name" value="DnaJ_CXXCXGXG"/>
    <property type="match status" value="1"/>
</dbReference>
<dbReference type="Pfam" id="PF01556">
    <property type="entry name" value="DnaJ_C"/>
    <property type="match status" value="1"/>
</dbReference>
<organism evidence="10 11">
    <name type="scientific">Meripilus lineatus</name>
    <dbReference type="NCBI Taxonomy" id="2056292"/>
    <lineage>
        <taxon>Eukaryota</taxon>
        <taxon>Fungi</taxon>
        <taxon>Dikarya</taxon>
        <taxon>Basidiomycota</taxon>
        <taxon>Agaricomycotina</taxon>
        <taxon>Agaricomycetes</taxon>
        <taxon>Polyporales</taxon>
        <taxon>Meripilaceae</taxon>
        <taxon>Meripilus</taxon>
    </lineage>
</organism>
<dbReference type="HAMAP" id="MF_01152">
    <property type="entry name" value="DnaJ"/>
    <property type="match status" value="1"/>
</dbReference>
<keyword evidence="1 6" id="KW-0479">Metal-binding</keyword>
<dbReference type="Gene3D" id="2.10.230.10">
    <property type="entry name" value="Heat shock protein DnaJ, cysteine-rich domain"/>
    <property type="match status" value="1"/>
</dbReference>
<reference evidence="10" key="1">
    <citation type="submission" date="2022-07" db="EMBL/GenBank/DDBJ databases">
        <title>Genome Sequence of Physisporinus lineatus.</title>
        <authorList>
            <person name="Buettner E."/>
        </authorList>
    </citation>
    <scope>NUCLEOTIDE SEQUENCE</scope>
    <source>
        <strain evidence="10">VT162</strain>
    </source>
</reference>
<name>A0AAD5V1S3_9APHY</name>